<evidence type="ECO:0000259" key="4">
    <source>
        <dbReference type="Pfam" id="PF16860"/>
    </source>
</evidence>
<evidence type="ECO:0000256" key="2">
    <source>
        <dbReference type="SAM" id="MobiDB-lite"/>
    </source>
</evidence>
<evidence type="ECO:0000313" key="5">
    <source>
        <dbReference type="EMBL" id="OWK10799.1"/>
    </source>
</evidence>
<dbReference type="Proteomes" id="UP000242450">
    <property type="component" value="Chromosome 11"/>
</dbReference>
<dbReference type="GO" id="GO:0005758">
    <property type="term" value="C:mitochondrial intermembrane space"/>
    <property type="evidence" value="ECO:0007669"/>
    <property type="project" value="TreeGrafter"/>
</dbReference>
<dbReference type="Gene3D" id="1.10.287.2900">
    <property type="match status" value="2"/>
</dbReference>
<gene>
    <name evidence="5" type="ORF">Celaphus_00005557</name>
</gene>
<dbReference type="OrthoDB" id="2581252at2759"/>
<keyword evidence="1" id="KW-1015">Disulfide bond</keyword>
<dbReference type="PANTHER" id="PTHR47106">
    <property type="entry name" value="COILED-COIL-HELIX-COILED-COIL-HELIX DOMAIN-CONTAINING PROTEIN 5"/>
    <property type="match status" value="1"/>
</dbReference>
<feature type="domain" description="IMS import disulfide relay-system CHCH-CHCH-like Cx9C" evidence="4">
    <location>
        <begin position="126"/>
        <end position="170"/>
    </location>
</feature>
<dbReference type="PROSITE" id="PS51808">
    <property type="entry name" value="CHCH"/>
    <property type="match status" value="2"/>
</dbReference>
<protein>
    <submittedName>
        <fullName evidence="5">CHCHD5</fullName>
    </submittedName>
</protein>
<accession>A0A212CXT0</accession>
<proteinExistence type="predicted"/>
<dbReference type="PANTHER" id="PTHR47106:SF1">
    <property type="entry name" value="COILED-COIL-HELIX-COILED-COIL-HELIX DOMAIN-CONTAINING PROTEIN 5"/>
    <property type="match status" value="1"/>
</dbReference>
<dbReference type="InterPro" id="IPR010625">
    <property type="entry name" value="CHCH"/>
</dbReference>
<reference evidence="5 6" key="1">
    <citation type="journal article" date="2018" name="Mol. Genet. Genomics">
        <title>The red deer Cervus elaphus genome CerEla1.0: sequencing, annotating, genes, and chromosomes.</title>
        <authorList>
            <person name="Bana N.A."/>
            <person name="Nyiri A."/>
            <person name="Nagy J."/>
            <person name="Frank K."/>
            <person name="Nagy T."/>
            <person name="Steger V."/>
            <person name="Schiller M."/>
            <person name="Lakatos P."/>
            <person name="Sugar L."/>
            <person name="Horn P."/>
            <person name="Barta E."/>
            <person name="Orosz L."/>
        </authorList>
    </citation>
    <scope>NUCLEOTIDE SEQUENCE [LARGE SCALE GENOMIC DNA]</scope>
    <source>
        <strain evidence="5">Hungarian</strain>
    </source>
</reference>
<comment type="caution">
    <text evidence="5">The sequence shown here is derived from an EMBL/GenBank/DDBJ whole genome shotgun (WGS) entry which is preliminary data.</text>
</comment>
<evidence type="ECO:0000256" key="1">
    <source>
        <dbReference type="ARBA" id="ARBA00023157"/>
    </source>
</evidence>
<organism evidence="5 6">
    <name type="scientific">Cervus elaphus hippelaphus</name>
    <name type="common">European red deer</name>
    <dbReference type="NCBI Taxonomy" id="46360"/>
    <lineage>
        <taxon>Eukaryota</taxon>
        <taxon>Metazoa</taxon>
        <taxon>Chordata</taxon>
        <taxon>Craniata</taxon>
        <taxon>Vertebrata</taxon>
        <taxon>Euteleostomi</taxon>
        <taxon>Mammalia</taxon>
        <taxon>Eutheria</taxon>
        <taxon>Laurasiatheria</taxon>
        <taxon>Artiodactyla</taxon>
        <taxon>Ruminantia</taxon>
        <taxon>Pecora</taxon>
        <taxon>Cervidae</taxon>
        <taxon>Cervinae</taxon>
        <taxon>Cervus</taxon>
    </lineage>
</organism>
<feature type="compositionally biased region" description="Low complexity" evidence="2">
    <location>
        <begin position="33"/>
        <end position="45"/>
    </location>
</feature>
<evidence type="ECO:0000313" key="6">
    <source>
        <dbReference type="Proteomes" id="UP000242450"/>
    </source>
</evidence>
<evidence type="ECO:0000259" key="3">
    <source>
        <dbReference type="Pfam" id="PF06747"/>
    </source>
</evidence>
<feature type="compositionally biased region" description="Polar residues" evidence="2">
    <location>
        <begin position="18"/>
        <end position="32"/>
    </location>
</feature>
<dbReference type="InterPro" id="IPR031731">
    <property type="entry name" value="CX9C"/>
</dbReference>
<name>A0A212CXT0_CEREH</name>
<sequence>MRRQKVQRGLRGQVPRPSAQQPAATEPNQATNSSMLRGRSSGSRSPPAPIGRLTERSAAANSRLWRRYRDTSKYFRGIPHAARASRKQKGVKYPSLPEAEVATQGAAMTGPDGKGPSCLLCDRPKLEITARYCGRELEQYGQCVAAKPESWQRDCHHLKMSIAQCTSAHPIIRQIRQACLEPFKAFEECLRQNEAAVGNCAEHVRRFLQCAEQAHPLPAS</sequence>
<dbReference type="GO" id="GO:0045333">
    <property type="term" value="P:cellular respiration"/>
    <property type="evidence" value="ECO:0007669"/>
    <property type="project" value="TreeGrafter"/>
</dbReference>
<feature type="domain" description="CHCH" evidence="3">
    <location>
        <begin position="179"/>
        <end position="212"/>
    </location>
</feature>
<dbReference type="Pfam" id="PF16860">
    <property type="entry name" value="CX9C"/>
    <property type="match status" value="1"/>
</dbReference>
<keyword evidence="6" id="KW-1185">Reference proteome</keyword>
<dbReference type="AlphaFoldDB" id="A0A212CXT0"/>
<dbReference type="EMBL" id="MKHE01000011">
    <property type="protein sequence ID" value="OWK10799.1"/>
    <property type="molecule type" value="Genomic_DNA"/>
</dbReference>
<dbReference type="InterPro" id="IPR052848">
    <property type="entry name" value="CHCH_domain-containing_protein"/>
</dbReference>
<dbReference type="Pfam" id="PF06747">
    <property type="entry name" value="CHCH"/>
    <property type="match status" value="1"/>
</dbReference>
<feature type="region of interest" description="Disordered" evidence="2">
    <location>
        <begin position="1"/>
        <end position="56"/>
    </location>
</feature>